<evidence type="ECO:0000313" key="1">
    <source>
        <dbReference type="EMBL" id="OJD26788.1"/>
    </source>
</evidence>
<proteinExistence type="predicted"/>
<name>A0A1J9RFK6_9EURO</name>
<accession>A0A1J9RFK6</accession>
<dbReference type="AlphaFoldDB" id="A0A1J9RFK6"/>
<dbReference type="Proteomes" id="UP000242791">
    <property type="component" value="Unassembled WGS sequence"/>
</dbReference>
<gene>
    <name evidence="1" type="ORF">ACJ73_01829</name>
</gene>
<evidence type="ECO:0000313" key="2">
    <source>
        <dbReference type="Proteomes" id="UP000242791"/>
    </source>
</evidence>
<keyword evidence="2" id="KW-1185">Reference proteome</keyword>
<dbReference type="EMBL" id="LGTZ01000177">
    <property type="protein sequence ID" value="OJD26788.1"/>
    <property type="molecule type" value="Genomic_DNA"/>
</dbReference>
<organism evidence="1 2">
    <name type="scientific">Blastomyces percursus</name>
    <dbReference type="NCBI Taxonomy" id="1658174"/>
    <lineage>
        <taxon>Eukaryota</taxon>
        <taxon>Fungi</taxon>
        <taxon>Dikarya</taxon>
        <taxon>Ascomycota</taxon>
        <taxon>Pezizomycotina</taxon>
        <taxon>Eurotiomycetes</taxon>
        <taxon>Eurotiomycetidae</taxon>
        <taxon>Onygenales</taxon>
        <taxon>Ajellomycetaceae</taxon>
        <taxon>Blastomyces</taxon>
    </lineage>
</organism>
<comment type="caution">
    <text evidence="1">The sequence shown here is derived from an EMBL/GenBank/DDBJ whole genome shotgun (WGS) entry which is preliminary data.</text>
</comment>
<protein>
    <submittedName>
        <fullName evidence="1">Uncharacterized protein</fullName>
    </submittedName>
</protein>
<sequence length="77" mass="8410">MTLEELRRISSLIYPEKHLNVKVITCDAPKSGTISGKPHHINSFASASSQPNMAGPRVTYDLTTQTNLRPTLFAAQG</sequence>
<reference evidence="1 2" key="1">
    <citation type="submission" date="2015-08" db="EMBL/GenBank/DDBJ databases">
        <title>Emmonsia species relationships and genome sequence.</title>
        <authorList>
            <person name="Cuomo C.A."/>
            <person name="Schwartz I.S."/>
            <person name="Kenyon C."/>
            <person name="De Hoog G.S."/>
            <person name="Govender N.P."/>
            <person name="Botha A."/>
            <person name="Moreno L."/>
            <person name="De Vries M."/>
            <person name="Munoz J.F."/>
            <person name="Stielow J.B."/>
        </authorList>
    </citation>
    <scope>NUCLEOTIDE SEQUENCE [LARGE SCALE GENOMIC DNA]</scope>
    <source>
        <strain evidence="1 2">EI222</strain>
    </source>
</reference>
<dbReference type="VEuPathDB" id="FungiDB:ACJ73_01829"/>